<evidence type="ECO:0000256" key="1">
    <source>
        <dbReference type="SAM" id="Phobius"/>
    </source>
</evidence>
<dbReference type="OrthoDB" id="1491998at2"/>
<feature type="transmembrane region" description="Helical" evidence="1">
    <location>
        <begin position="137"/>
        <end position="167"/>
    </location>
</feature>
<keyword evidence="3" id="KW-0378">Hydrolase</keyword>
<dbReference type="GO" id="GO:0004175">
    <property type="term" value="F:endopeptidase activity"/>
    <property type="evidence" value="ECO:0007669"/>
    <property type="project" value="UniProtKB-ARBA"/>
</dbReference>
<dbReference type="EMBL" id="SUME01000003">
    <property type="protein sequence ID" value="TJZ61097.1"/>
    <property type="molecule type" value="Genomic_DNA"/>
</dbReference>
<dbReference type="InterPro" id="IPR003675">
    <property type="entry name" value="Rce1/LyrA-like_dom"/>
</dbReference>
<dbReference type="GO" id="GO:0080120">
    <property type="term" value="P:CAAX-box protein maturation"/>
    <property type="evidence" value="ECO:0007669"/>
    <property type="project" value="UniProtKB-ARBA"/>
</dbReference>
<dbReference type="RefSeq" id="WP_136900755.1">
    <property type="nucleotide sequence ID" value="NZ_SUME01000003.1"/>
</dbReference>
<keyword evidence="3" id="KW-0645">Protease</keyword>
<accession>A0A4U0P1G6</accession>
<keyword evidence="1" id="KW-0812">Transmembrane</keyword>
<dbReference type="PANTHER" id="PTHR39430">
    <property type="entry name" value="MEMBRANE-ASSOCIATED PROTEASE-RELATED"/>
    <property type="match status" value="1"/>
</dbReference>
<keyword evidence="1" id="KW-1133">Transmembrane helix</keyword>
<proteinExistence type="predicted"/>
<comment type="caution">
    <text evidence="3">The sequence shown here is derived from an EMBL/GenBank/DDBJ whole genome shotgun (WGS) entry which is preliminary data.</text>
</comment>
<evidence type="ECO:0000259" key="2">
    <source>
        <dbReference type="Pfam" id="PF02517"/>
    </source>
</evidence>
<sequence length="268" mass="30332">MNKTTFYKPLLFDFIWFIVLIAVVWAAHRTIIGVFSGNNLFPIVVRSVVTIGLLIFSYYVNYRFLRRNLLNQDILQFKFHSISQYFGGIILGCLLVATIWSVFYLIYPFEIIKNHDPTIIPGIDLISYSLGNTLEELLFRAFLLIASVRLFGKIGGILVVSLLFGLFHLQGTGPTPEGLSIVMTTSTMSLLFISVIYYTNSIWTAVTLHITGNLLLHTLGFDGTNNGLFQIRFSVSNMDGYSISFLVIYQIAVLTFALLIFIKGRKRI</sequence>
<keyword evidence="3" id="KW-0482">Metalloprotease</keyword>
<dbReference type="GO" id="GO:0008237">
    <property type="term" value="F:metallopeptidase activity"/>
    <property type="evidence" value="ECO:0007669"/>
    <property type="project" value="UniProtKB-KW"/>
</dbReference>
<organism evidence="3 4">
    <name type="scientific">Sphingobacterium olei</name>
    <dbReference type="NCBI Taxonomy" id="2571155"/>
    <lineage>
        <taxon>Bacteria</taxon>
        <taxon>Pseudomonadati</taxon>
        <taxon>Bacteroidota</taxon>
        <taxon>Sphingobacteriia</taxon>
        <taxon>Sphingobacteriales</taxon>
        <taxon>Sphingobacteriaceae</taxon>
        <taxon>Sphingobacterium</taxon>
    </lineage>
</organism>
<evidence type="ECO:0000313" key="4">
    <source>
        <dbReference type="Proteomes" id="UP000306808"/>
    </source>
</evidence>
<feature type="transmembrane region" description="Helical" evidence="1">
    <location>
        <begin position="10"/>
        <end position="28"/>
    </location>
</feature>
<keyword evidence="4" id="KW-1185">Reference proteome</keyword>
<protein>
    <submittedName>
        <fullName evidence="3">CPBP family intramembrane metalloprotease</fullName>
    </submittedName>
</protein>
<dbReference type="PANTHER" id="PTHR39430:SF1">
    <property type="entry name" value="PROTEASE"/>
    <property type="match status" value="1"/>
</dbReference>
<keyword evidence="1" id="KW-0472">Membrane</keyword>
<evidence type="ECO:0000313" key="3">
    <source>
        <dbReference type="EMBL" id="TJZ61097.1"/>
    </source>
</evidence>
<gene>
    <name evidence="3" type="ORF">FAZ15_07760</name>
</gene>
<reference evidence="3 4" key="1">
    <citation type="submission" date="2019-04" db="EMBL/GenBank/DDBJ databases">
        <title>Sphingobacterium olei sp. nov., isolated from oil-contaminated soil.</title>
        <authorList>
            <person name="Liu B."/>
        </authorList>
    </citation>
    <scope>NUCLEOTIDE SEQUENCE [LARGE SCALE GENOMIC DNA]</scope>
    <source>
        <strain evidence="3 4">HAL-9</strain>
    </source>
</reference>
<dbReference type="AlphaFoldDB" id="A0A4U0P1G6"/>
<feature type="transmembrane region" description="Helical" evidence="1">
    <location>
        <begin position="241"/>
        <end position="262"/>
    </location>
</feature>
<dbReference type="Proteomes" id="UP000306808">
    <property type="component" value="Unassembled WGS sequence"/>
</dbReference>
<feature type="domain" description="CAAX prenyl protease 2/Lysostaphin resistance protein A-like" evidence="2">
    <location>
        <begin position="130"/>
        <end position="214"/>
    </location>
</feature>
<dbReference type="Pfam" id="PF02517">
    <property type="entry name" value="Rce1-like"/>
    <property type="match status" value="1"/>
</dbReference>
<feature type="transmembrane region" description="Helical" evidence="1">
    <location>
        <begin position="40"/>
        <end position="61"/>
    </location>
</feature>
<dbReference type="GO" id="GO:0006508">
    <property type="term" value="P:proteolysis"/>
    <property type="evidence" value="ECO:0007669"/>
    <property type="project" value="UniProtKB-KW"/>
</dbReference>
<feature type="transmembrane region" description="Helical" evidence="1">
    <location>
        <begin position="82"/>
        <end position="107"/>
    </location>
</feature>
<name>A0A4U0P1G6_9SPHI</name>